<evidence type="ECO:0000313" key="2">
    <source>
        <dbReference type="EMBL" id="KAK6988626.1"/>
    </source>
</evidence>
<reference evidence="2 3" key="1">
    <citation type="journal article" date="2024" name="J Genomics">
        <title>Draft genome sequencing and assembly of Favolaschia claudopus CIRM-BRFM 2984 isolated from oak limbs.</title>
        <authorList>
            <person name="Navarro D."/>
            <person name="Drula E."/>
            <person name="Chaduli D."/>
            <person name="Cazenave R."/>
            <person name="Ahrendt S."/>
            <person name="Wang J."/>
            <person name="Lipzen A."/>
            <person name="Daum C."/>
            <person name="Barry K."/>
            <person name="Grigoriev I.V."/>
            <person name="Favel A."/>
            <person name="Rosso M.N."/>
            <person name="Martin F."/>
        </authorList>
    </citation>
    <scope>NUCLEOTIDE SEQUENCE [LARGE SCALE GENOMIC DNA]</scope>
    <source>
        <strain evidence="2 3">CIRM-BRFM 2984</strain>
    </source>
</reference>
<organism evidence="2 3">
    <name type="scientific">Favolaschia claudopus</name>
    <dbReference type="NCBI Taxonomy" id="2862362"/>
    <lineage>
        <taxon>Eukaryota</taxon>
        <taxon>Fungi</taxon>
        <taxon>Dikarya</taxon>
        <taxon>Basidiomycota</taxon>
        <taxon>Agaricomycotina</taxon>
        <taxon>Agaricomycetes</taxon>
        <taxon>Agaricomycetidae</taxon>
        <taxon>Agaricales</taxon>
        <taxon>Marasmiineae</taxon>
        <taxon>Mycenaceae</taxon>
        <taxon>Favolaschia</taxon>
    </lineage>
</organism>
<proteinExistence type="predicted"/>
<feature type="compositionally biased region" description="Basic residues" evidence="1">
    <location>
        <begin position="13"/>
        <end position="22"/>
    </location>
</feature>
<gene>
    <name evidence="2" type="ORF">R3P38DRAFT_2804411</name>
</gene>
<evidence type="ECO:0000256" key="1">
    <source>
        <dbReference type="SAM" id="MobiDB-lite"/>
    </source>
</evidence>
<protein>
    <submittedName>
        <fullName evidence="2">Uncharacterized protein</fullName>
    </submittedName>
</protein>
<dbReference type="AlphaFoldDB" id="A0AAV9ZRA5"/>
<dbReference type="EMBL" id="JAWWNJ010000121">
    <property type="protein sequence ID" value="KAK6988626.1"/>
    <property type="molecule type" value="Genomic_DNA"/>
</dbReference>
<dbReference type="Proteomes" id="UP001362999">
    <property type="component" value="Unassembled WGS sequence"/>
</dbReference>
<feature type="region of interest" description="Disordered" evidence="1">
    <location>
        <begin position="1"/>
        <end position="46"/>
    </location>
</feature>
<accession>A0AAV9ZRA5</accession>
<evidence type="ECO:0000313" key="3">
    <source>
        <dbReference type="Proteomes" id="UP001362999"/>
    </source>
</evidence>
<feature type="compositionally biased region" description="Basic and acidic residues" evidence="1">
    <location>
        <begin position="31"/>
        <end position="46"/>
    </location>
</feature>
<sequence length="273" mass="30806">MRRYRATGNQLHPKFHKPHRDGHNKATVTDGSREKLWSRESRPSRGADCSKARRVFHSEIVSVRRLQFSPAFPGFRVADGLSTSIILSPPILDSWWEACSRNESPAKTEILQCLGLCGVYDTRKFALDVVANLILSEVINCRFLSRGWSLDAFWAGTIGIAADWQTIVESRPQKGSQTWGMRSPTDFASRDAEVPDTFRRRHSFTELQLCGSIHETAIALIEFKWGAGACRVAVNESCPPPWFVPFVLSLSYFGFNNGLRRMGSMRGVRTDLR</sequence>
<comment type="caution">
    <text evidence="2">The sequence shown here is derived from an EMBL/GenBank/DDBJ whole genome shotgun (WGS) entry which is preliminary data.</text>
</comment>
<keyword evidence="3" id="KW-1185">Reference proteome</keyword>
<name>A0AAV9ZRA5_9AGAR</name>